<keyword evidence="12 16" id="KW-1133">Transmembrane helix</keyword>
<keyword evidence="9" id="KW-0547">Nucleotide-binding</keyword>
<dbReference type="InterPro" id="IPR003661">
    <property type="entry name" value="HisK_dim/P_dom"/>
</dbReference>
<keyword evidence="8 16" id="KW-0812">Transmembrane</keyword>
<feature type="region of interest" description="Disordered" evidence="15">
    <location>
        <begin position="457"/>
        <end position="484"/>
    </location>
</feature>
<keyword evidence="13" id="KW-0902">Two-component regulatory system</keyword>
<reference evidence="20" key="1">
    <citation type="journal article" date="2019" name="Int. J. Syst. Evol. Microbiol.">
        <title>The Global Catalogue of Microorganisms (GCM) 10K type strain sequencing project: providing services to taxonomists for standard genome sequencing and annotation.</title>
        <authorList>
            <consortium name="The Broad Institute Genomics Platform"/>
            <consortium name="The Broad Institute Genome Sequencing Center for Infectious Disease"/>
            <person name="Wu L."/>
            <person name="Ma J."/>
        </authorList>
    </citation>
    <scope>NUCLEOTIDE SEQUENCE [LARGE SCALE GENOMIC DNA]</scope>
    <source>
        <strain evidence="20">CCUG 54518</strain>
    </source>
</reference>
<evidence type="ECO:0000256" key="3">
    <source>
        <dbReference type="ARBA" id="ARBA00012438"/>
    </source>
</evidence>
<feature type="transmembrane region" description="Helical" evidence="16">
    <location>
        <begin position="33"/>
        <end position="53"/>
    </location>
</feature>
<evidence type="ECO:0000256" key="6">
    <source>
        <dbReference type="ARBA" id="ARBA00022553"/>
    </source>
</evidence>
<dbReference type="Pfam" id="PF16524">
    <property type="entry name" value="RisS_PPD"/>
    <property type="match status" value="1"/>
</dbReference>
<evidence type="ECO:0000256" key="8">
    <source>
        <dbReference type="ARBA" id="ARBA00022692"/>
    </source>
</evidence>
<dbReference type="SMART" id="SM00387">
    <property type="entry name" value="HATPase_c"/>
    <property type="match status" value="1"/>
</dbReference>
<proteinExistence type="predicted"/>
<evidence type="ECO:0000256" key="7">
    <source>
        <dbReference type="ARBA" id="ARBA00022679"/>
    </source>
</evidence>
<dbReference type="InterPro" id="IPR005467">
    <property type="entry name" value="His_kinase_dom"/>
</dbReference>
<accession>A0ABW2R8N2</accession>
<evidence type="ECO:0000313" key="19">
    <source>
        <dbReference type="EMBL" id="MFC7434425.1"/>
    </source>
</evidence>
<evidence type="ECO:0000256" key="5">
    <source>
        <dbReference type="ARBA" id="ARBA00022519"/>
    </source>
</evidence>
<dbReference type="CDD" id="cd00082">
    <property type="entry name" value="HisKA"/>
    <property type="match status" value="1"/>
</dbReference>
<dbReference type="InterPro" id="IPR032408">
    <property type="entry name" value="RisS_PPD"/>
</dbReference>
<keyword evidence="10" id="KW-0418">Kinase</keyword>
<evidence type="ECO:0000256" key="2">
    <source>
        <dbReference type="ARBA" id="ARBA00004429"/>
    </source>
</evidence>
<dbReference type="InterPro" id="IPR038421">
    <property type="entry name" value="RisS_PPD_sf"/>
</dbReference>
<evidence type="ECO:0000256" key="1">
    <source>
        <dbReference type="ARBA" id="ARBA00000085"/>
    </source>
</evidence>
<dbReference type="PROSITE" id="PS50109">
    <property type="entry name" value="HIS_KIN"/>
    <property type="match status" value="1"/>
</dbReference>
<comment type="subcellular location">
    <subcellularLocation>
        <location evidence="2">Cell inner membrane</location>
        <topology evidence="2">Multi-pass membrane protein</topology>
    </subcellularLocation>
</comment>
<dbReference type="EMBL" id="JBHTBX010000004">
    <property type="protein sequence ID" value="MFC7434425.1"/>
    <property type="molecule type" value="Genomic_DNA"/>
</dbReference>
<protein>
    <recommendedName>
        <fullName evidence="3">histidine kinase</fullName>
        <ecNumber evidence="3">2.7.13.3</ecNumber>
    </recommendedName>
</protein>
<feature type="domain" description="Histidine kinase" evidence="17">
    <location>
        <begin position="261"/>
        <end position="466"/>
    </location>
</feature>
<evidence type="ECO:0000256" key="10">
    <source>
        <dbReference type="ARBA" id="ARBA00022777"/>
    </source>
</evidence>
<dbReference type="RefSeq" id="WP_382255757.1">
    <property type="nucleotide sequence ID" value="NZ_JBHTBX010000004.1"/>
</dbReference>
<sequence length="484" mass="53288">MVEESQVAFETAPTPLETAPAPLEVRPPREVSLFWRTFFLLAMLLLGCFVAWLQTFRALEFEPRVLQSAQQIASLVNLSRAALVHSDSIARVSLVKTLADEEDVRIAPREPSDTYLSYDTDSLTRSVSQRLKARLGEDTIVAREVNGTPGLWVGFTIDGDPYWLLTDPSRLGIVTGKTWLIWLATGAGLSLAGAAIIARLINNPLKKLSFAASRVREGDFSSSKLNETVATSEIREVNIGFNRMAQRLSKIEQDRALMLAGISHDLRTPLARLRLETEMSVDDPQAREHMAADIDQVNAIIDKFLDYARPDQIKSESVNLNQVVDAAIFSLGNDPNLAVTTRIPPDTMVMGDAVELQRIFTNLMENAQRYGREPITGVCRVEIAAKAKDNWILVKLRDHGKGVPPELLPQLTQPFFRGDASRSSAKGTGLGLAIVERAVQRLGGRFALANSSTGGLAAHMKLRKARPDKAGDRQDPEEMPAQTT</sequence>
<name>A0ABW2R8N2_9BURK</name>
<evidence type="ECO:0000259" key="17">
    <source>
        <dbReference type="PROSITE" id="PS50109"/>
    </source>
</evidence>
<dbReference type="Pfam" id="PF02518">
    <property type="entry name" value="HATPase_c"/>
    <property type="match status" value="1"/>
</dbReference>
<comment type="catalytic activity">
    <reaction evidence="1">
        <text>ATP + protein L-histidine = ADP + protein N-phospho-L-histidine.</text>
        <dbReference type="EC" id="2.7.13.3"/>
    </reaction>
</comment>
<keyword evidence="6" id="KW-0597">Phosphoprotein</keyword>
<dbReference type="EC" id="2.7.13.3" evidence="3"/>
<feature type="transmembrane region" description="Helical" evidence="16">
    <location>
        <begin position="179"/>
        <end position="201"/>
    </location>
</feature>
<dbReference type="InterPro" id="IPR036890">
    <property type="entry name" value="HATPase_C_sf"/>
</dbReference>
<evidence type="ECO:0000256" key="12">
    <source>
        <dbReference type="ARBA" id="ARBA00022989"/>
    </source>
</evidence>
<dbReference type="PRINTS" id="PR00344">
    <property type="entry name" value="BCTRLSENSOR"/>
</dbReference>
<evidence type="ECO:0000256" key="14">
    <source>
        <dbReference type="ARBA" id="ARBA00023136"/>
    </source>
</evidence>
<dbReference type="PROSITE" id="PS50885">
    <property type="entry name" value="HAMP"/>
    <property type="match status" value="1"/>
</dbReference>
<dbReference type="Gene3D" id="3.30.450.300">
    <property type="entry name" value="Sensor histidine kinase RisS, periplasmic domain"/>
    <property type="match status" value="1"/>
</dbReference>
<dbReference type="InterPro" id="IPR036097">
    <property type="entry name" value="HisK_dim/P_sf"/>
</dbReference>
<dbReference type="PANTHER" id="PTHR44936">
    <property type="entry name" value="SENSOR PROTEIN CREC"/>
    <property type="match status" value="1"/>
</dbReference>
<evidence type="ECO:0000256" key="4">
    <source>
        <dbReference type="ARBA" id="ARBA00022475"/>
    </source>
</evidence>
<keyword evidence="5" id="KW-0997">Cell inner membrane</keyword>
<dbReference type="InterPro" id="IPR003594">
    <property type="entry name" value="HATPase_dom"/>
</dbReference>
<dbReference type="Pfam" id="PF00512">
    <property type="entry name" value="HisKA"/>
    <property type="match status" value="1"/>
</dbReference>
<keyword evidence="4" id="KW-1003">Cell membrane</keyword>
<organism evidence="19 20">
    <name type="scientific">Hydrogenophaga bisanensis</name>
    <dbReference type="NCBI Taxonomy" id="439611"/>
    <lineage>
        <taxon>Bacteria</taxon>
        <taxon>Pseudomonadati</taxon>
        <taxon>Pseudomonadota</taxon>
        <taxon>Betaproteobacteria</taxon>
        <taxon>Burkholderiales</taxon>
        <taxon>Comamonadaceae</taxon>
        <taxon>Hydrogenophaga</taxon>
    </lineage>
</organism>
<dbReference type="SMART" id="SM00388">
    <property type="entry name" value="HisKA"/>
    <property type="match status" value="1"/>
</dbReference>
<feature type="domain" description="HAMP" evidence="18">
    <location>
        <begin position="199"/>
        <end position="253"/>
    </location>
</feature>
<dbReference type="GO" id="GO:0005524">
    <property type="term" value="F:ATP binding"/>
    <property type="evidence" value="ECO:0007669"/>
    <property type="project" value="UniProtKB-KW"/>
</dbReference>
<dbReference type="PANTHER" id="PTHR44936:SF5">
    <property type="entry name" value="SENSOR HISTIDINE KINASE ENVZ"/>
    <property type="match status" value="1"/>
</dbReference>
<evidence type="ECO:0000313" key="20">
    <source>
        <dbReference type="Proteomes" id="UP001596495"/>
    </source>
</evidence>
<evidence type="ECO:0000256" key="15">
    <source>
        <dbReference type="SAM" id="MobiDB-lite"/>
    </source>
</evidence>
<dbReference type="Pfam" id="PF00672">
    <property type="entry name" value="HAMP"/>
    <property type="match status" value="1"/>
</dbReference>
<dbReference type="InterPro" id="IPR003660">
    <property type="entry name" value="HAMP_dom"/>
</dbReference>
<feature type="compositionally biased region" description="Basic and acidic residues" evidence="15">
    <location>
        <begin position="465"/>
        <end position="476"/>
    </location>
</feature>
<dbReference type="Proteomes" id="UP001596495">
    <property type="component" value="Unassembled WGS sequence"/>
</dbReference>
<dbReference type="SMART" id="SM00304">
    <property type="entry name" value="HAMP"/>
    <property type="match status" value="1"/>
</dbReference>
<keyword evidence="7" id="KW-0808">Transferase</keyword>
<comment type="caution">
    <text evidence="19">The sequence shown here is derived from an EMBL/GenBank/DDBJ whole genome shotgun (WGS) entry which is preliminary data.</text>
</comment>
<evidence type="ECO:0000256" key="11">
    <source>
        <dbReference type="ARBA" id="ARBA00022840"/>
    </source>
</evidence>
<keyword evidence="14 16" id="KW-0472">Membrane</keyword>
<keyword evidence="11 19" id="KW-0067">ATP-binding</keyword>
<gene>
    <name evidence="19" type="ORF">ACFQNJ_07860</name>
</gene>
<dbReference type="InterPro" id="IPR050980">
    <property type="entry name" value="2C_sensor_his_kinase"/>
</dbReference>
<evidence type="ECO:0000259" key="18">
    <source>
        <dbReference type="PROSITE" id="PS50885"/>
    </source>
</evidence>
<dbReference type="Gene3D" id="1.10.287.130">
    <property type="match status" value="1"/>
</dbReference>
<dbReference type="InterPro" id="IPR004358">
    <property type="entry name" value="Sig_transdc_His_kin-like_C"/>
</dbReference>
<evidence type="ECO:0000256" key="9">
    <source>
        <dbReference type="ARBA" id="ARBA00022741"/>
    </source>
</evidence>
<keyword evidence="20" id="KW-1185">Reference proteome</keyword>
<evidence type="ECO:0000256" key="16">
    <source>
        <dbReference type="SAM" id="Phobius"/>
    </source>
</evidence>
<dbReference type="SUPFAM" id="SSF47384">
    <property type="entry name" value="Homodimeric domain of signal transducing histidine kinase"/>
    <property type="match status" value="1"/>
</dbReference>
<evidence type="ECO:0000256" key="13">
    <source>
        <dbReference type="ARBA" id="ARBA00023012"/>
    </source>
</evidence>
<dbReference type="CDD" id="cd06225">
    <property type="entry name" value="HAMP"/>
    <property type="match status" value="1"/>
</dbReference>
<dbReference type="SUPFAM" id="SSF55874">
    <property type="entry name" value="ATPase domain of HSP90 chaperone/DNA topoisomerase II/histidine kinase"/>
    <property type="match status" value="1"/>
</dbReference>
<dbReference type="Gene3D" id="3.30.565.10">
    <property type="entry name" value="Histidine kinase-like ATPase, C-terminal domain"/>
    <property type="match status" value="1"/>
</dbReference>